<dbReference type="RefSeq" id="WP_075173845.1">
    <property type="nucleotide sequence ID" value="NZ_CAXPFL010000019.1"/>
</dbReference>
<dbReference type="InterPro" id="IPR053136">
    <property type="entry name" value="UTP_pyrophosphatase-like"/>
</dbReference>
<dbReference type="InterPro" id="IPR002725">
    <property type="entry name" value="YgjP-like_metallopeptidase"/>
</dbReference>
<evidence type="ECO:0000259" key="1">
    <source>
        <dbReference type="Pfam" id="PF01863"/>
    </source>
</evidence>
<proteinExistence type="predicted"/>
<dbReference type="PANTHER" id="PTHR30399">
    <property type="entry name" value="UNCHARACTERIZED PROTEIN YGJP"/>
    <property type="match status" value="1"/>
</dbReference>
<dbReference type="GeneID" id="89457237"/>
<dbReference type="EMBL" id="JAUOPG010000007">
    <property type="protein sequence ID" value="MDO6454297.1"/>
    <property type="molecule type" value="Genomic_DNA"/>
</dbReference>
<protein>
    <submittedName>
        <fullName evidence="2">DUF45 domain-containing protein</fullName>
    </submittedName>
</protein>
<sequence length="168" mass="19664">MSTLKYLVAYPADVQAQVAQLLQQNTLRDFLLKRYPEPHNIANDKALREYIFDLKNQYLKSSSPLSKVIYDSKLHVVRNALGTHSFVSRVQGNKLKSKNEIRISSVFKKAPEAFLNMIAVHELAHIREKEHNKAFYQLCEHMQPNYHQLEFEMRVYLTQLETHGSIYD</sequence>
<evidence type="ECO:0000313" key="2">
    <source>
        <dbReference type="EMBL" id="MDO6454297.1"/>
    </source>
</evidence>
<organism evidence="2 3">
    <name type="scientific">Neptunomonas phycophila</name>
    <dbReference type="NCBI Taxonomy" id="1572645"/>
    <lineage>
        <taxon>Bacteria</taxon>
        <taxon>Pseudomonadati</taxon>
        <taxon>Pseudomonadota</taxon>
        <taxon>Gammaproteobacteria</taxon>
        <taxon>Oceanospirillales</taxon>
        <taxon>Oceanospirillaceae</taxon>
        <taxon>Neptunomonas</taxon>
    </lineage>
</organism>
<dbReference type="Pfam" id="PF01863">
    <property type="entry name" value="YgjP-like"/>
    <property type="match status" value="1"/>
</dbReference>
<dbReference type="AlphaFoldDB" id="A0AAW7XMR1"/>
<dbReference type="PANTHER" id="PTHR30399:SF1">
    <property type="entry name" value="UTP PYROPHOSPHATASE"/>
    <property type="match status" value="1"/>
</dbReference>
<dbReference type="Proteomes" id="UP001169862">
    <property type="component" value="Unassembled WGS sequence"/>
</dbReference>
<name>A0AAW7XMR1_9GAMM</name>
<dbReference type="Gene3D" id="3.30.2010.10">
    <property type="entry name" value="Metalloproteases ('zincins'), catalytic domain"/>
    <property type="match status" value="1"/>
</dbReference>
<gene>
    <name evidence="2" type="ORF">Q4490_12055</name>
</gene>
<dbReference type="CDD" id="cd07344">
    <property type="entry name" value="M48_yhfN_like"/>
    <property type="match status" value="1"/>
</dbReference>
<evidence type="ECO:0000313" key="3">
    <source>
        <dbReference type="Proteomes" id="UP001169862"/>
    </source>
</evidence>
<accession>A0AAW7XMR1</accession>
<comment type="caution">
    <text evidence="2">The sequence shown here is derived from an EMBL/GenBank/DDBJ whole genome shotgun (WGS) entry which is preliminary data.</text>
</comment>
<feature type="domain" description="YgjP-like metallopeptidase" evidence="1">
    <location>
        <begin position="92"/>
        <end position="152"/>
    </location>
</feature>
<reference evidence="2" key="1">
    <citation type="submission" date="2023-07" db="EMBL/GenBank/DDBJ databases">
        <title>Genome content predicts the carbon catabolic preferences of heterotrophic bacteria.</title>
        <authorList>
            <person name="Gralka M."/>
        </authorList>
    </citation>
    <scope>NUCLEOTIDE SEQUENCE</scope>
    <source>
        <strain evidence="2">I2M16</strain>
    </source>
</reference>